<dbReference type="Proteomes" id="UP000007813">
    <property type="component" value="Unassembled WGS sequence"/>
</dbReference>
<organism evidence="1 2">
    <name type="scientific">Halogranum salarium B-1</name>
    <dbReference type="NCBI Taxonomy" id="1210908"/>
    <lineage>
        <taxon>Archaea</taxon>
        <taxon>Methanobacteriati</taxon>
        <taxon>Methanobacteriota</taxon>
        <taxon>Stenosarchaea group</taxon>
        <taxon>Halobacteria</taxon>
        <taxon>Halobacteriales</taxon>
        <taxon>Haloferacaceae</taxon>
    </lineage>
</organism>
<protein>
    <submittedName>
        <fullName evidence="1">Uncharacterized protein</fullName>
    </submittedName>
</protein>
<evidence type="ECO:0000313" key="1">
    <source>
        <dbReference type="EMBL" id="EJN60954.1"/>
    </source>
</evidence>
<comment type="caution">
    <text evidence="1">The sequence shown here is derived from an EMBL/GenBank/DDBJ whole genome shotgun (WGS) entry which is preliminary data.</text>
</comment>
<accession>J3JHF7</accession>
<reference evidence="1 2" key="1">
    <citation type="journal article" date="2012" name="J. Bacteriol.">
        <title>Draft Genome Sequence of the Extremely Halophilic Archaeon Halogranum salarium B-1T.</title>
        <authorList>
            <person name="Kim K.K."/>
            <person name="Lee K.C."/>
            <person name="Lee J.S."/>
        </authorList>
    </citation>
    <scope>NUCLEOTIDE SEQUENCE [LARGE SCALE GENOMIC DNA]</scope>
    <source>
        <strain evidence="1 2">B-1</strain>
    </source>
</reference>
<gene>
    <name evidence="1" type="ORF">HSB1_15570</name>
</gene>
<dbReference type="AlphaFoldDB" id="J3JHF7"/>
<sequence>MNRDSTQLEHFDCFAVYSPHRESESLVAVDEAARGKMQLRHRPPANNQREGVDWHTEYELDTVLEKSRPRLTTSYSTRI</sequence>
<proteinExistence type="predicted"/>
<name>J3JHF7_9EURY</name>
<evidence type="ECO:0000313" key="2">
    <source>
        <dbReference type="Proteomes" id="UP000007813"/>
    </source>
</evidence>
<dbReference type="EMBL" id="ALJD01000003">
    <property type="protein sequence ID" value="EJN60954.1"/>
    <property type="molecule type" value="Genomic_DNA"/>
</dbReference>